<sequence>MLLMGNASNRVVALGAKVHWVSSRDSRSSFAGALF</sequence>
<accession>A0A8A3PFE0</accession>
<evidence type="ECO:0000313" key="1">
    <source>
        <dbReference type="EMBL" id="QSZ33761.1"/>
    </source>
</evidence>
<protein>
    <submittedName>
        <fullName evidence="1">Uncharacterized protein</fullName>
    </submittedName>
</protein>
<gene>
    <name evidence="1" type="ORF">DSL72_005332</name>
</gene>
<organism evidence="1 2">
    <name type="scientific">Monilinia vaccinii-corymbosi</name>
    <dbReference type="NCBI Taxonomy" id="61207"/>
    <lineage>
        <taxon>Eukaryota</taxon>
        <taxon>Fungi</taxon>
        <taxon>Dikarya</taxon>
        <taxon>Ascomycota</taxon>
        <taxon>Pezizomycotina</taxon>
        <taxon>Leotiomycetes</taxon>
        <taxon>Helotiales</taxon>
        <taxon>Sclerotiniaceae</taxon>
        <taxon>Monilinia</taxon>
    </lineage>
</organism>
<dbReference type="AlphaFoldDB" id="A0A8A3PFE0"/>
<evidence type="ECO:0000313" key="2">
    <source>
        <dbReference type="Proteomes" id="UP000672032"/>
    </source>
</evidence>
<proteinExistence type="predicted"/>
<name>A0A8A3PFE0_9HELO</name>
<dbReference type="EMBL" id="CP063408">
    <property type="protein sequence ID" value="QSZ33761.1"/>
    <property type="molecule type" value="Genomic_DNA"/>
</dbReference>
<reference evidence="1" key="1">
    <citation type="submission" date="2020-10" db="EMBL/GenBank/DDBJ databases">
        <title>Genome Sequence of Monilinia vaccinii-corymbosi Sheds Light on Mummy Berry Disease Infection of Blueberry and Mating Type.</title>
        <authorList>
            <person name="Yow A.G."/>
            <person name="Zhang Y."/>
            <person name="Bansal K."/>
            <person name="Eacker S.M."/>
            <person name="Sullivan S."/>
            <person name="Liachko I."/>
            <person name="Cubeta M.A."/>
            <person name="Rollins J.A."/>
            <person name="Ashrafi H."/>
        </authorList>
    </citation>
    <scope>NUCLEOTIDE SEQUENCE</scope>
    <source>
        <strain evidence="1">RL-1</strain>
    </source>
</reference>
<dbReference type="Proteomes" id="UP000672032">
    <property type="component" value="Chromosome 4"/>
</dbReference>
<keyword evidence="2" id="KW-1185">Reference proteome</keyword>